<name>A0ABW2INM2_9PROT</name>
<dbReference type="InterPro" id="IPR012807">
    <property type="entry name" value="Anti-sigma_ChrR"/>
</dbReference>
<keyword evidence="3" id="KW-1185">Reference proteome</keyword>
<dbReference type="SUPFAM" id="SSF51182">
    <property type="entry name" value="RmlC-like cupins"/>
    <property type="match status" value="1"/>
</dbReference>
<feature type="domain" description="ChrR-like cupin" evidence="1">
    <location>
        <begin position="101"/>
        <end position="194"/>
    </location>
</feature>
<dbReference type="Pfam" id="PF12973">
    <property type="entry name" value="Cupin_7"/>
    <property type="match status" value="1"/>
</dbReference>
<dbReference type="InterPro" id="IPR014710">
    <property type="entry name" value="RmlC-like_jellyroll"/>
</dbReference>
<proteinExistence type="predicted"/>
<dbReference type="InterPro" id="IPR011051">
    <property type="entry name" value="RmlC_Cupin_sf"/>
</dbReference>
<sequence>MKITHHITDDLLYLYAAGDLKFGWSLAIATHLSLCPSCRATLKTYEQVLAENLAQEHVSEMSVNADDVLAIAGSQMEPCEIAPPVQAEKNFVFPKPLRDLCGDLGDIKWSTMGGGIKQKILHEEDGIVARLLYISPGASASAHGHNGIELTQVVSGGFFDGDQAFERGDIQIVAHDSPHQPIAMNGEACVCLAVTDAPLKFRNFLPRLFQRAFRI</sequence>
<dbReference type="NCBIfam" id="TIGR02451">
    <property type="entry name" value="anti_sig_ChrR"/>
    <property type="match status" value="1"/>
</dbReference>
<dbReference type="InterPro" id="IPR025979">
    <property type="entry name" value="ChrR-like_cupin_dom"/>
</dbReference>
<dbReference type="Gene3D" id="2.60.120.10">
    <property type="entry name" value="Jelly Rolls"/>
    <property type="match status" value="1"/>
</dbReference>
<dbReference type="CDD" id="cd20301">
    <property type="entry name" value="cupin_ChrR"/>
    <property type="match status" value="1"/>
</dbReference>
<dbReference type="Gene3D" id="1.10.10.1320">
    <property type="entry name" value="Anti-sigma factor, zinc-finger domain"/>
    <property type="match status" value="1"/>
</dbReference>
<accession>A0ABW2INM2</accession>
<comment type="caution">
    <text evidence="2">The sequence shown here is derived from an EMBL/GenBank/DDBJ whole genome shotgun (WGS) entry which is preliminary data.</text>
</comment>
<organism evidence="2 3">
    <name type="scientific">Hirschia litorea</name>
    <dbReference type="NCBI Taxonomy" id="1199156"/>
    <lineage>
        <taxon>Bacteria</taxon>
        <taxon>Pseudomonadati</taxon>
        <taxon>Pseudomonadota</taxon>
        <taxon>Alphaproteobacteria</taxon>
        <taxon>Hyphomonadales</taxon>
        <taxon>Hyphomonadaceae</taxon>
        <taxon>Hirschia</taxon>
    </lineage>
</organism>
<evidence type="ECO:0000259" key="1">
    <source>
        <dbReference type="Pfam" id="PF12973"/>
    </source>
</evidence>
<reference evidence="3" key="1">
    <citation type="journal article" date="2019" name="Int. J. Syst. Evol. Microbiol.">
        <title>The Global Catalogue of Microorganisms (GCM) 10K type strain sequencing project: providing services to taxonomists for standard genome sequencing and annotation.</title>
        <authorList>
            <consortium name="The Broad Institute Genomics Platform"/>
            <consortium name="The Broad Institute Genome Sequencing Center for Infectious Disease"/>
            <person name="Wu L."/>
            <person name="Ma J."/>
        </authorList>
    </citation>
    <scope>NUCLEOTIDE SEQUENCE [LARGE SCALE GENOMIC DNA]</scope>
    <source>
        <strain evidence="3">CCUG 51308</strain>
    </source>
</reference>
<dbReference type="EMBL" id="JBHTBR010000005">
    <property type="protein sequence ID" value="MFC7292657.1"/>
    <property type="molecule type" value="Genomic_DNA"/>
</dbReference>
<dbReference type="RefSeq" id="WP_382168265.1">
    <property type="nucleotide sequence ID" value="NZ_JBHTBR010000005.1"/>
</dbReference>
<dbReference type="InterPro" id="IPR041916">
    <property type="entry name" value="Anti_sigma_zinc_sf"/>
</dbReference>
<dbReference type="Proteomes" id="UP001596492">
    <property type="component" value="Unassembled WGS sequence"/>
</dbReference>
<protein>
    <submittedName>
        <fullName evidence="2">ChrR family anti-sigma-E factor</fullName>
    </submittedName>
</protein>
<evidence type="ECO:0000313" key="3">
    <source>
        <dbReference type="Proteomes" id="UP001596492"/>
    </source>
</evidence>
<evidence type="ECO:0000313" key="2">
    <source>
        <dbReference type="EMBL" id="MFC7292657.1"/>
    </source>
</evidence>
<gene>
    <name evidence="2" type="ORF">ACFQS8_13580</name>
</gene>